<organism evidence="9 10">
    <name type="scientific">Ochrobactrum teleogrylli</name>
    <dbReference type="NCBI Taxonomy" id="2479765"/>
    <lineage>
        <taxon>Bacteria</taxon>
        <taxon>Pseudomonadati</taxon>
        <taxon>Pseudomonadota</taxon>
        <taxon>Alphaproteobacteria</taxon>
        <taxon>Hyphomicrobiales</taxon>
        <taxon>Brucellaceae</taxon>
        <taxon>Brucella/Ochrobactrum group</taxon>
        <taxon>Ochrobactrum</taxon>
    </lineage>
</organism>
<gene>
    <name evidence="9" type="ORF">FIC94_16945</name>
</gene>
<evidence type="ECO:0000313" key="9">
    <source>
        <dbReference type="EMBL" id="TNV12623.1"/>
    </source>
</evidence>
<feature type="transmembrane region" description="Helical" evidence="7">
    <location>
        <begin position="66"/>
        <end position="86"/>
    </location>
</feature>
<evidence type="ECO:0000313" key="10">
    <source>
        <dbReference type="Proteomes" id="UP000312784"/>
    </source>
</evidence>
<comment type="subcellular location">
    <subcellularLocation>
        <location evidence="1 7">Cell membrane</location>
        <topology evidence="1 7">Multi-pass membrane protein</topology>
    </subcellularLocation>
</comment>
<evidence type="ECO:0000256" key="1">
    <source>
        <dbReference type="ARBA" id="ARBA00004651"/>
    </source>
</evidence>
<evidence type="ECO:0000256" key="4">
    <source>
        <dbReference type="ARBA" id="ARBA00022692"/>
    </source>
</evidence>
<protein>
    <submittedName>
        <fullName evidence="9">Carbohydrate ABC transporter permease</fullName>
    </submittedName>
</protein>
<proteinExistence type="inferred from homology"/>
<name>A0ABY2Y3T5_9HYPH</name>
<feature type="transmembrane region" description="Helical" evidence="7">
    <location>
        <begin position="6"/>
        <end position="28"/>
    </location>
</feature>
<evidence type="ECO:0000256" key="3">
    <source>
        <dbReference type="ARBA" id="ARBA00022475"/>
    </source>
</evidence>
<evidence type="ECO:0000256" key="5">
    <source>
        <dbReference type="ARBA" id="ARBA00022989"/>
    </source>
</evidence>
<feature type="transmembrane region" description="Helical" evidence="7">
    <location>
        <begin position="112"/>
        <end position="133"/>
    </location>
</feature>
<dbReference type="EMBL" id="VEWL01000011">
    <property type="protein sequence ID" value="TNV12623.1"/>
    <property type="molecule type" value="Genomic_DNA"/>
</dbReference>
<evidence type="ECO:0000256" key="6">
    <source>
        <dbReference type="ARBA" id="ARBA00023136"/>
    </source>
</evidence>
<dbReference type="InterPro" id="IPR000515">
    <property type="entry name" value="MetI-like"/>
</dbReference>
<keyword evidence="4 7" id="KW-0812">Transmembrane</keyword>
<evidence type="ECO:0000256" key="2">
    <source>
        <dbReference type="ARBA" id="ARBA00022448"/>
    </source>
</evidence>
<keyword evidence="6 7" id="KW-0472">Membrane</keyword>
<accession>A0ABY2Y3T5</accession>
<comment type="similarity">
    <text evidence="7">Belongs to the binding-protein-dependent transport system permease family.</text>
</comment>
<keyword evidence="10" id="KW-1185">Reference proteome</keyword>
<dbReference type="CDD" id="cd06261">
    <property type="entry name" value="TM_PBP2"/>
    <property type="match status" value="1"/>
</dbReference>
<sequence length="147" mass="16008">MIAILGIVDTITGMGIPYIASVFGIFLLRQTFKSVPAELEDAARVDGCAWLGVLWRVYVPAAKSTYLAYALVSVTTHWNHFLWPLIVTNTPGKRPLTVGLSLFGAPESGLDISTISAATIMVIAPLVIAFLIFQRQFVQAFLRAGIR</sequence>
<evidence type="ECO:0000256" key="7">
    <source>
        <dbReference type="RuleBase" id="RU363032"/>
    </source>
</evidence>
<feature type="domain" description="ABC transmembrane type-1" evidence="8">
    <location>
        <begin position="1"/>
        <end position="133"/>
    </location>
</feature>
<reference evidence="9 10" key="1">
    <citation type="submission" date="2019-06" db="EMBL/GenBank/DDBJ databases">
        <title>Ochrobactrum cricket sp.nov., isolated from the insect Teleogryllus occipitalis living in deserted cropland.</title>
        <authorList>
            <person name="Hu M."/>
        </authorList>
    </citation>
    <scope>NUCLEOTIDE SEQUENCE [LARGE SCALE GENOMIC DNA]</scope>
    <source>
        <strain evidence="9 10">LCB8</strain>
    </source>
</reference>
<dbReference type="Proteomes" id="UP000312784">
    <property type="component" value="Unassembled WGS sequence"/>
</dbReference>
<comment type="caution">
    <text evidence="9">The sequence shown here is derived from an EMBL/GenBank/DDBJ whole genome shotgun (WGS) entry which is preliminary data.</text>
</comment>
<keyword evidence="5 7" id="KW-1133">Transmembrane helix</keyword>
<dbReference type="InterPro" id="IPR035906">
    <property type="entry name" value="MetI-like_sf"/>
</dbReference>
<keyword evidence="3" id="KW-1003">Cell membrane</keyword>
<evidence type="ECO:0000259" key="8">
    <source>
        <dbReference type="PROSITE" id="PS50928"/>
    </source>
</evidence>
<dbReference type="Pfam" id="PF00528">
    <property type="entry name" value="BPD_transp_1"/>
    <property type="match status" value="1"/>
</dbReference>
<dbReference type="Gene3D" id="1.10.3720.10">
    <property type="entry name" value="MetI-like"/>
    <property type="match status" value="1"/>
</dbReference>
<keyword evidence="2 7" id="KW-0813">Transport</keyword>
<dbReference type="PROSITE" id="PS50928">
    <property type="entry name" value="ABC_TM1"/>
    <property type="match status" value="1"/>
</dbReference>
<dbReference type="SUPFAM" id="SSF161098">
    <property type="entry name" value="MetI-like"/>
    <property type="match status" value="1"/>
</dbReference>
<dbReference type="PANTHER" id="PTHR43744:SF3">
    <property type="entry name" value="LACTOSE TRANSPORT SYSTEM PERMEASE PROTEIN LACG"/>
    <property type="match status" value="1"/>
</dbReference>
<dbReference type="PANTHER" id="PTHR43744">
    <property type="entry name" value="ABC TRANSPORTER PERMEASE PROTEIN MG189-RELATED-RELATED"/>
    <property type="match status" value="1"/>
</dbReference>